<dbReference type="PANTHER" id="PTHR30136">
    <property type="entry name" value="HELIX-TURN-HELIX TRANSCRIPTIONAL REGULATOR, ICLR FAMILY"/>
    <property type="match status" value="1"/>
</dbReference>
<dbReference type="Proteomes" id="UP000761264">
    <property type="component" value="Unassembled WGS sequence"/>
</dbReference>
<dbReference type="RefSeq" id="WP_167226905.1">
    <property type="nucleotide sequence ID" value="NZ_JAAQPH010000013.1"/>
</dbReference>
<name>A0A967EZS1_9PROT</name>
<reference evidence="6" key="1">
    <citation type="submission" date="2020-03" db="EMBL/GenBank/DDBJ databases">
        <title>Genome of Pelagibius litoralis DSM 21314T.</title>
        <authorList>
            <person name="Wang G."/>
        </authorList>
    </citation>
    <scope>NUCLEOTIDE SEQUENCE</scope>
    <source>
        <strain evidence="6">DSM 21314</strain>
    </source>
</reference>
<evidence type="ECO:0000256" key="2">
    <source>
        <dbReference type="ARBA" id="ARBA00023125"/>
    </source>
</evidence>
<accession>A0A967EZS1</accession>
<evidence type="ECO:0000313" key="6">
    <source>
        <dbReference type="EMBL" id="NIA70384.1"/>
    </source>
</evidence>
<dbReference type="Pfam" id="PF01614">
    <property type="entry name" value="IclR_C"/>
    <property type="match status" value="1"/>
</dbReference>
<dbReference type="InterPro" id="IPR029016">
    <property type="entry name" value="GAF-like_dom_sf"/>
</dbReference>
<feature type="domain" description="IclR-ED" evidence="5">
    <location>
        <begin position="66"/>
        <end position="249"/>
    </location>
</feature>
<evidence type="ECO:0000313" key="7">
    <source>
        <dbReference type="Proteomes" id="UP000761264"/>
    </source>
</evidence>
<dbReference type="InterPro" id="IPR005471">
    <property type="entry name" value="Tscrpt_reg_IclR_N"/>
</dbReference>
<feature type="domain" description="HTH iclR-type" evidence="4">
    <location>
        <begin position="3"/>
        <end position="65"/>
    </location>
</feature>
<organism evidence="6 7">
    <name type="scientific">Pelagibius litoralis</name>
    <dbReference type="NCBI Taxonomy" id="374515"/>
    <lineage>
        <taxon>Bacteria</taxon>
        <taxon>Pseudomonadati</taxon>
        <taxon>Pseudomonadota</taxon>
        <taxon>Alphaproteobacteria</taxon>
        <taxon>Rhodospirillales</taxon>
        <taxon>Rhodovibrionaceae</taxon>
        <taxon>Pelagibius</taxon>
    </lineage>
</organism>
<protein>
    <submittedName>
        <fullName evidence="6">IclR family transcriptional regulator</fullName>
    </submittedName>
</protein>
<dbReference type="GO" id="GO:0045892">
    <property type="term" value="P:negative regulation of DNA-templated transcription"/>
    <property type="evidence" value="ECO:0007669"/>
    <property type="project" value="TreeGrafter"/>
</dbReference>
<comment type="caution">
    <text evidence="6">The sequence shown here is derived from an EMBL/GenBank/DDBJ whole genome shotgun (WGS) entry which is preliminary data.</text>
</comment>
<dbReference type="GO" id="GO:0003700">
    <property type="term" value="F:DNA-binding transcription factor activity"/>
    <property type="evidence" value="ECO:0007669"/>
    <property type="project" value="TreeGrafter"/>
</dbReference>
<dbReference type="InterPro" id="IPR036388">
    <property type="entry name" value="WH-like_DNA-bd_sf"/>
</dbReference>
<gene>
    <name evidence="6" type="ORF">HBA54_17405</name>
</gene>
<dbReference type="InterPro" id="IPR014757">
    <property type="entry name" value="Tscrpt_reg_IclR_C"/>
</dbReference>
<proteinExistence type="predicted"/>
<dbReference type="InterPro" id="IPR036390">
    <property type="entry name" value="WH_DNA-bd_sf"/>
</dbReference>
<dbReference type="SUPFAM" id="SSF55781">
    <property type="entry name" value="GAF domain-like"/>
    <property type="match status" value="1"/>
</dbReference>
<dbReference type="SMART" id="SM00346">
    <property type="entry name" value="HTH_ICLR"/>
    <property type="match status" value="1"/>
</dbReference>
<dbReference type="Gene3D" id="1.10.10.10">
    <property type="entry name" value="Winged helix-like DNA-binding domain superfamily/Winged helix DNA-binding domain"/>
    <property type="match status" value="1"/>
</dbReference>
<dbReference type="EMBL" id="JAAQPH010000013">
    <property type="protein sequence ID" value="NIA70384.1"/>
    <property type="molecule type" value="Genomic_DNA"/>
</dbReference>
<dbReference type="SUPFAM" id="SSF46785">
    <property type="entry name" value="Winged helix' DNA-binding domain"/>
    <property type="match status" value="1"/>
</dbReference>
<evidence type="ECO:0000256" key="3">
    <source>
        <dbReference type="ARBA" id="ARBA00023163"/>
    </source>
</evidence>
<evidence type="ECO:0000259" key="5">
    <source>
        <dbReference type="PROSITE" id="PS51078"/>
    </source>
</evidence>
<dbReference type="InterPro" id="IPR050707">
    <property type="entry name" value="HTH_MetabolicPath_Reg"/>
</dbReference>
<keyword evidence="7" id="KW-1185">Reference proteome</keyword>
<dbReference type="Gene3D" id="3.30.450.40">
    <property type="match status" value="1"/>
</dbReference>
<keyword evidence="1" id="KW-0805">Transcription regulation</keyword>
<evidence type="ECO:0000256" key="1">
    <source>
        <dbReference type="ARBA" id="ARBA00023015"/>
    </source>
</evidence>
<keyword evidence="2" id="KW-0238">DNA-binding</keyword>
<dbReference type="GO" id="GO:0003677">
    <property type="term" value="F:DNA binding"/>
    <property type="evidence" value="ECO:0007669"/>
    <property type="project" value="UniProtKB-KW"/>
</dbReference>
<keyword evidence="3" id="KW-0804">Transcription</keyword>
<dbReference type="Pfam" id="PF09339">
    <property type="entry name" value="HTH_IclR"/>
    <property type="match status" value="1"/>
</dbReference>
<evidence type="ECO:0000259" key="4">
    <source>
        <dbReference type="PROSITE" id="PS51077"/>
    </source>
</evidence>
<dbReference type="AlphaFoldDB" id="A0A967EZS1"/>
<dbReference type="PROSITE" id="PS51077">
    <property type="entry name" value="HTH_ICLR"/>
    <property type="match status" value="1"/>
</dbReference>
<dbReference type="PROSITE" id="PS51078">
    <property type="entry name" value="ICLR_ED"/>
    <property type="match status" value="1"/>
</dbReference>
<sequence>MRSSIVEKLVAVLTLVSEAKRPPTFSELVSISGFNKSTTHRLLALAVEAQLLQFDKERKAYLLGSKIFDMVRNAYNGYDIQIIALGEMMRLHELIEENVTIGVPAGPDTIYLRVLEAKKPMGTAHRPGMREPFHCSASGKALLAFMPDRVIDAKLAAHDFERFTDNTITTPEAYKQALEIVRNTGFGTNDREEYDHLVGISAPIFNFIGEPIAVLNIWTLHHRQSIAQLSTWSDELIASAARVTELIGGAAPSTESLRN</sequence>
<dbReference type="PANTHER" id="PTHR30136:SF24">
    <property type="entry name" value="HTH-TYPE TRANSCRIPTIONAL REPRESSOR ALLR"/>
    <property type="match status" value="1"/>
</dbReference>